<feature type="non-terminal residue" evidence="5">
    <location>
        <position position="1"/>
    </location>
</feature>
<dbReference type="GO" id="GO:0003677">
    <property type="term" value="F:DNA binding"/>
    <property type="evidence" value="ECO:0007669"/>
    <property type="project" value="UniProtKB-KW"/>
</dbReference>
<dbReference type="InterPro" id="IPR010998">
    <property type="entry name" value="Integrase_recombinase_N"/>
</dbReference>
<keyword evidence="1" id="KW-0238">DNA-binding</keyword>
<proteinExistence type="predicted"/>
<dbReference type="GO" id="GO:0004672">
    <property type="term" value="F:protein kinase activity"/>
    <property type="evidence" value="ECO:0007669"/>
    <property type="project" value="TreeGrafter"/>
</dbReference>
<dbReference type="InterPro" id="IPR013153">
    <property type="entry name" value="Prk_AAA"/>
</dbReference>
<dbReference type="GO" id="GO:0006310">
    <property type="term" value="P:DNA recombination"/>
    <property type="evidence" value="ECO:0007669"/>
    <property type="project" value="UniProtKB-KW"/>
</dbReference>
<feature type="domain" description="Tyr recombinase" evidence="3">
    <location>
        <begin position="274"/>
        <end position="357"/>
    </location>
</feature>
<dbReference type="InterPro" id="IPR057084">
    <property type="entry name" value="Int_N"/>
</dbReference>
<gene>
    <name evidence="5" type="ORF">LCGC14_3038720</name>
</gene>
<dbReference type="InterPro" id="IPR011010">
    <property type="entry name" value="DNA_brk_join_enz"/>
</dbReference>
<evidence type="ECO:0008006" key="6">
    <source>
        <dbReference type="Google" id="ProtNLM"/>
    </source>
</evidence>
<feature type="non-terminal residue" evidence="5">
    <location>
        <position position="357"/>
    </location>
</feature>
<dbReference type="SUPFAM" id="SSF56349">
    <property type="entry name" value="DNA breaking-rejoining enzymes"/>
    <property type="match status" value="1"/>
</dbReference>
<evidence type="ECO:0000256" key="1">
    <source>
        <dbReference type="ARBA" id="ARBA00023125"/>
    </source>
</evidence>
<accession>A0A0F8XDI0</accession>
<dbReference type="EMBL" id="LAZR01063693">
    <property type="protein sequence ID" value="KKK59005.1"/>
    <property type="molecule type" value="Genomic_DNA"/>
</dbReference>
<dbReference type="GO" id="GO:0015074">
    <property type="term" value="P:DNA integration"/>
    <property type="evidence" value="ECO:0007669"/>
    <property type="project" value="InterPro"/>
</dbReference>
<dbReference type="Pfam" id="PF00589">
    <property type="entry name" value="Phage_integrase"/>
    <property type="match status" value="1"/>
</dbReference>
<keyword evidence="2" id="KW-0233">DNA recombination</keyword>
<dbReference type="Pfam" id="PF24624">
    <property type="entry name" value="Int_N"/>
    <property type="match status" value="1"/>
</dbReference>
<comment type="caution">
    <text evidence="5">The sequence shown here is derived from an EMBL/GenBank/DDBJ whole genome shotgun (WGS) entry which is preliminary data.</text>
</comment>
<reference evidence="5" key="1">
    <citation type="journal article" date="2015" name="Nature">
        <title>Complex archaea that bridge the gap between prokaryotes and eukaryotes.</title>
        <authorList>
            <person name="Spang A."/>
            <person name="Saw J.H."/>
            <person name="Jorgensen S.L."/>
            <person name="Zaremba-Niedzwiedzka K."/>
            <person name="Martijn J."/>
            <person name="Lind A.E."/>
            <person name="van Eijk R."/>
            <person name="Schleper C."/>
            <person name="Guy L."/>
            <person name="Ettema T.J."/>
        </authorList>
    </citation>
    <scope>NUCLEOTIDE SEQUENCE</scope>
</reference>
<dbReference type="CDD" id="cd00796">
    <property type="entry name" value="INT_Rci_Hp1_C"/>
    <property type="match status" value="1"/>
</dbReference>
<dbReference type="Gene3D" id="1.10.443.10">
    <property type="entry name" value="Intergrase catalytic core"/>
    <property type="match status" value="1"/>
</dbReference>
<dbReference type="Pfam" id="PF08298">
    <property type="entry name" value="AAA_PrkA"/>
    <property type="match status" value="1"/>
</dbReference>
<dbReference type="InterPro" id="IPR013762">
    <property type="entry name" value="Integrase-like_cat_sf"/>
</dbReference>
<dbReference type="Gene3D" id="1.10.150.130">
    <property type="match status" value="1"/>
</dbReference>
<name>A0A0F8XDI0_9ZZZZ</name>
<dbReference type="PANTHER" id="PTHR30267">
    <property type="entry name" value="PROTEIN KINASE PRKA"/>
    <property type="match status" value="1"/>
</dbReference>
<organism evidence="5">
    <name type="scientific">marine sediment metagenome</name>
    <dbReference type="NCBI Taxonomy" id="412755"/>
    <lineage>
        <taxon>unclassified sequences</taxon>
        <taxon>metagenomes</taxon>
        <taxon>ecological metagenomes</taxon>
    </lineage>
</organism>
<dbReference type="InterPro" id="IPR002104">
    <property type="entry name" value="Integrase_catalytic"/>
</dbReference>
<dbReference type="PROSITE" id="PS51898">
    <property type="entry name" value="TYR_RECOMBINASE"/>
    <property type="match status" value="1"/>
</dbReference>
<evidence type="ECO:0000256" key="2">
    <source>
        <dbReference type="ARBA" id="ARBA00023172"/>
    </source>
</evidence>
<dbReference type="PROSITE" id="PS51900">
    <property type="entry name" value="CB"/>
    <property type="match status" value="1"/>
</dbReference>
<evidence type="ECO:0000313" key="5">
    <source>
        <dbReference type="EMBL" id="KKK59005.1"/>
    </source>
</evidence>
<dbReference type="AlphaFoldDB" id="A0A0F8XDI0"/>
<protein>
    <recommendedName>
        <fullName evidence="6">Tyr recombinase domain-containing protein</fullName>
    </recommendedName>
</protein>
<dbReference type="PANTHER" id="PTHR30267:SF2">
    <property type="entry name" value="PROTEIN PRKA"/>
    <property type="match status" value="1"/>
</dbReference>
<evidence type="ECO:0000259" key="3">
    <source>
        <dbReference type="PROSITE" id="PS51898"/>
    </source>
</evidence>
<evidence type="ECO:0000259" key="4">
    <source>
        <dbReference type="PROSITE" id="PS51900"/>
    </source>
</evidence>
<sequence>ASETNRKGIGTFLPGDTKNQSITELVGSVDFSKLGEFGVESDPRAYKFDGELNVANRGIMEMIEMLKVDPKFLYVLLTLAQEKTIKTERFPLIYADEFILAHSVTGDSPVPYRKDGKIKFYVQIRLKGHAPQTASFDRLTDARKWIQEVESSIRNNRYFKTAESRKHNFNQLADRYIASVLPEKKTASDQKAQLFWWKKHIGNMLLADITPSIISEYKEKLLTEKTKKGKKRTGSTANRYLSIISHVFTVACKEWGWVRENPLSFVSKLKEPKGRVRFLSDDERERLLTTCKSSKNSYLYTIVVLALSSGMRLGEILNLTWSNVDFKHQRIILEETKNGERRQVPLKGRALDLLKLL</sequence>
<dbReference type="InterPro" id="IPR044068">
    <property type="entry name" value="CB"/>
</dbReference>
<feature type="domain" description="Core-binding (CB)" evidence="4">
    <location>
        <begin position="167"/>
        <end position="252"/>
    </location>
</feature>